<dbReference type="Proteomes" id="UP000430692">
    <property type="component" value="Unassembled WGS sequence"/>
</dbReference>
<dbReference type="CDD" id="cd01734">
    <property type="entry name" value="YlxS_C"/>
    <property type="match status" value="1"/>
</dbReference>
<dbReference type="Gene3D" id="3.30.300.70">
    <property type="entry name" value="RimP-like superfamily, N-terminal"/>
    <property type="match status" value="1"/>
</dbReference>
<dbReference type="AlphaFoldDB" id="A0A6I4VV76"/>
<evidence type="ECO:0000313" key="6">
    <source>
        <dbReference type="EMBL" id="MXQ54903.1"/>
    </source>
</evidence>
<dbReference type="InterPro" id="IPR028998">
    <property type="entry name" value="RimP_C"/>
</dbReference>
<name>A0A6I4VV76_9BACL</name>
<feature type="domain" description="Ribosome maturation factor RimP C-terminal" evidence="5">
    <location>
        <begin position="88"/>
        <end position="149"/>
    </location>
</feature>
<evidence type="ECO:0000259" key="4">
    <source>
        <dbReference type="Pfam" id="PF02576"/>
    </source>
</evidence>
<comment type="caution">
    <text evidence="6">The sequence shown here is derived from an EMBL/GenBank/DDBJ whole genome shotgun (WGS) entry which is preliminary data.</text>
</comment>
<organism evidence="6 7">
    <name type="scientific">Shimazuella alba</name>
    <dbReference type="NCBI Taxonomy" id="2690964"/>
    <lineage>
        <taxon>Bacteria</taxon>
        <taxon>Bacillati</taxon>
        <taxon>Bacillota</taxon>
        <taxon>Bacilli</taxon>
        <taxon>Bacillales</taxon>
        <taxon>Thermoactinomycetaceae</taxon>
        <taxon>Shimazuella</taxon>
    </lineage>
</organism>
<feature type="domain" description="Ribosome maturation factor RimP N-terminal" evidence="4">
    <location>
        <begin position="15"/>
        <end position="85"/>
    </location>
</feature>
<dbReference type="InterPro" id="IPR028989">
    <property type="entry name" value="RimP_N"/>
</dbReference>
<dbReference type="RefSeq" id="WP_160802257.1">
    <property type="nucleotide sequence ID" value="NZ_WUUL01000010.1"/>
</dbReference>
<accession>A0A6I4VV76</accession>
<dbReference type="SUPFAM" id="SSF75420">
    <property type="entry name" value="YhbC-like, N-terminal domain"/>
    <property type="match status" value="1"/>
</dbReference>
<protein>
    <recommendedName>
        <fullName evidence="3">Ribosome maturation factor RimP</fullName>
    </recommendedName>
</protein>
<keyword evidence="1 3" id="KW-0963">Cytoplasm</keyword>
<evidence type="ECO:0000259" key="5">
    <source>
        <dbReference type="Pfam" id="PF17384"/>
    </source>
</evidence>
<proteinExistence type="inferred from homology"/>
<dbReference type="GO" id="GO:0000028">
    <property type="term" value="P:ribosomal small subunit assembly"/>
    <property type="evidence" value="ECO:0007669"/>
    <property type="project" value="TreeGrafter"/>
</dbReference>
<dbReference type="NCBIfam" id="NF000928">
    <property type="entry name" value="PRK00092.1-2"/>
    <property type="match status" value="1"/>
</dbReference>
<evidence type="ECO:0000256" key="1">
    <source>
        <dbReference type="ARBA" id="ARBA00022490"/>
    </source>
</evidence>
<dbReference type="Gene3D" id="2.30.30.180">
    <property type="entry name" value="Ribosome maturation factor RimP, C-terminal domain"/>
    <property type="match status" value="1"/>
</dbReference>
<evidence type="ECO:0000256" key="3">
    <source>
        <dbReference type="HAMAP-Rule" id="MF_01077"/>
    </source>
</evidence>
<sequence>MSRQVVEQVEKIAVPLLGVLGLELVEVEYKKEGPNWFLRIYIDGLEKPVDLDDCAKASEQLSLALDEKDPIPGNYYLEVSSPGAERPLKKESDFQKAIGKTIHVSTYEPIDGQRTFEGKLDQVLQDVIVVNGQSIPRNKIASARLSVVFS</sequence>
<comment type="subcellular location">
    <subcellularLocation>
        <location evidence="3">Cytoplasm</location>
    </subcellularLocation>
</comment>
<evidence type="ECO:0000313" key="7">
    <source>
        <dbReference type="Proteomes" id="UP000430692"/>
    </source>
</evidence>
<dbReference type="PANTHER" id="PTHR33867">
    <property type="entry name" value="RIBOSOME MATURATION FACTOR RIMP"/>
    <property type="match status" value="1"/>
</dbReference>
<dbReference type="InterPro" id="IPR003728">
    <property type="entry name" value="Ribosome_maturation_RimP"/>
</dbReference>
<dbReference type="Pfam" id="PF17384">
    <property type="entry name" value="DUF150_C"/>
    <property type="match status" value="1"/>
</dbReference>
<keyword evidence="7" id="KW-1185">Reference proteome</keyword>
<dbReference type="PANTHER" id="PTHR33867:SF1">
    <property type="entry name" value="RIBOSOME MATURATION FACTOR RIMP"/>
    <property type="match status" value="1"/>
</dbReference>
<dbReference type="EMBL" id="WUUL01000010">
    <property type="protein sequence ID" value="MXQ54903.1"/>
    <property type="molecule type" value="Genomic_DNA"/>
</dbReference>
<evidence type="ECO:0000256" key="2">
    <source>
        <dbReference type="ARBA" id="ARBA00022517"/>
    </source>
</evidence>
<keyword evidence="2 3" id="KW-0690">Ribosome biogenesis</keyword>
<dbReference type="SUPFAM" id="SSF74942">
    <property type="entry name" value="YhbC-like, C-terminal domain"/>
    <property type="match status" value="1"/>
</dbReference>
<gene>
    <name evidence="3 6" type="primary">rimP</name>
    <name evidence="6" type="ORF">GSM42_14490</name>
</gene>
<dbReference type="FunFam" id="3.30.300.70:FF:000001">
    <property type="entry name" value="Ribosome maturation factor RimP"/>
    <property type="match status" value="1"/>
</dbReference>
<dbReference type="InterPro" id="IPR035956">
    <property type="entry name" value="RimP_N_sf"/>
</dbReference>
<reference evidence="6 7" key="1">
    <citation type="submission" date="2019-12" db="EMBL/GenBank/DDBJ databases">
        <title>Whole-genome analyses of novel actinobacteria.</title>
        <authorList>
            <person name="Sahin N."/>
            <person name="Saygin H."/>
        </authorList>
    </citation>
    <scope>NUCLEOTIDE SEQUENCE [LARGE SCALE GENOMIC DNA]</scope>
    <source>
        <strain evidence="6 7">KC615</strain>
    </source>
</reference>
<dbReference type="HAMAP" id="MF_01077">
    <property type="entry name" value="RimP"/>
    <property type="match status" value="1"/>
</dbReference>
<dbReference type="GO" id="GO:0006412">
    <property type="term" value="P:translation"/>
    <property type="evidence" value="ECO:0007669"/>
    <property type="project" value="TreeGrafter"/>
</dbReference>
<comment type="function">
    <text evidence="3">Required for maturation of 30S ribosomal subunits.</text>
</comment>
<dbReference type="GO" id="GO:0005829">
    <property type="term" value="C:cytosol"/>
    <property type="evidence" value="ECO:0007669"/>
    <property type="project" value="TreeGrafter"/>
</dbReference>
<dbReference type="Pfam" id="PF02576">
    <property type="entry name" value="RimP_N"/>
    <property type="match status" value="1"/>
</dbReference>
<comment type="similarity">
    <text evidence="3">Belongs to the RimP family.</text>
</comment>
<dbReference type="InterPro" id="IPR036847">
    <property type="entry name" value="RimP_C_sf"/>
</dbReference>